<evidence type="ECO:0000256" key="1">
    <source>
        <dbReference type="SAM" id="MobiDB-lite"/>
    </source>
</evidence>
<dbReference type="InterPro" id="IPR006429">
    <property type="entry name" value="Phage_lambda_portal"/>
</dbReference>
<feature type="region of interest" description="Disordered" evidence="1">
    <location>
        <begin position="594"/>
        <end position="656"/>
    </location>
</feature>
<gene>
    <name evidence="2" type="ORF">J8F10_13515</name>
</gene>
<feature type="compositionally biased region" description="Low complexity" evidence="1">
    <location>
        <begin position="623"/>
        <end position="633"/>
    </location>
</feature>
<evidence type="ECO:0000313" key="3">
    <source>
        <dbReference type="Proteomes" id="UP000676565"/>
    </source>
</evidence>
<proteinExistence type="predicted"/>
<dbReference type="EMBL" id="JAGKQQ010000001">
    <property type="protein sequence ID" value="MBP3956303.1"/>
    <property type="molecule type" value="Genomic_DNA"/>
</dbReference>
<feature type="region of interest" description="Disordered" evidence="1">
    <location>
        <begin position="510"/>
        <end position="580"/>
    </location>
</feature>
<protein>
    <submittedName>
        <fullName evidence="2">Uncharacterized protein</fullName>
    </submittedName>
</protein>
<keyword evidence="3" id="KW-1185">Reference proteome</keyword>
<dbReference type="Proteomes" id="UP000676565">
    <property type="component" value="Unassembled WGS sequence"/>
</dbReference>
<feature type="compositionally biased region" description="Polar residues" evidence="1">
    <location>
        <begin position="606"/>
        <end position="618"/>
    </location>
</feature>
<feature type="compositionally biased region" description="Pro residues" evidence="1">
    <location>
        <begin position="634"/>
        <end position="645"/>
    </location>
</feature>
<comment type="caution">
    <text evidence="2">The sequence shown here is derived from an EMBL/GenBank/DDBJ whole genome shotgun (WGS) entry which is preliminary data.</text>
</comment>
<dbReference type="Pfam" id="PF05136">
    <property type="entry name" value="Phage_portal_2"/>
    <property type="match status" value="1"/>
</dbReference>
<organism evidence="2 3">
    <name type="scientific">Gemmata palustris</name>
    <dbReference type="NCBI Taxonomy" id="2822762"/>
    <lineage>
        <taxon>Bacteria</taxon>
        <taxon>Pseudomonadati</taxon>
        <taxon>Planctomycetota</taxon>
        <taxon>Planctomycetia</taxon>
        <taxon>Gemmatales</taxon>
        <taxon>Gemmataceae</taxon>
        <taxon>Gemmata</taxon>
    </lineage>
</organism>
<feature type="compositionally biased region" description="Basic residues" evidence="1">
    <location>
        <begin position="556"/>
        <end position="567"/>
    </location>
</feature>
<sequence length="927" mass="101410">MPATHTRLRTPGPTHEPQGLAPLRRELVAQNRRLRETLLNLDNLISPADWLDAGDGFPGFGTWRWNRPATRAQDRTHAPLSYLNEEEWRHHVALARDLVTRNHLALGFRDHVANFVGPVSVSFVLKGQAPGASASGPIDADGDGEPDLDPIVKEATQAWDEWRELAEWGEGEHDREAECRTRLIVEGECTLRFFTGNADSNGLPHVRHVEPELIRTPPGHDTTGSWGWGIKCADDDDECEDALWLCRPDNPNDGREVAASEYVRAKANVDRTVKRGLSDFFSVAEHLRKVLGLLDNMGHVARLQSAIAWWEQYPNATEAQVRAMIQSGTDYSRPKLAPGAPARTTDVQNYEPGSVIRTEAGRQVQPGPVATGVAGYAQVEALLLRAVGFRWGCPSYFSGDADASFASVLVTGSPFVRITEARQEKVKGFARAVARRVLEFCERTGRLPRGTTQRVRPIATARPVVIADEEKQARTFLALYQQNCADPIDFMRKRGDDPKVVAANIAAWHKKFPPPGTGADALPVGDDLNPSPPGSAGGDGTSPNDSQPLGEARFFRGNKNKKGKGHKGKNEGDVWHGPSGRWFTLKNGHVVPAKAPGARVPLKSRMFSTPTGGSNPSDKATGAINAAKSNNAPASPPPPRAPSAPPSAGGTPAPHAHRVLENIPETIIELRRQLADREALLAAAHAALAAVPHSDKLARNTALRHTQARLSEKIATQEEYSRRSREHLISTLGNPSGAPIPAPIYDAAFARKVKPAVDEAMTFLGKMQNGEPPAGPVYIGQARSSRAEYDPNSKRLLILGKSDAPTICHEYGHHLEIDPGVLTAANRLWTERFHGTAEVNMKTAFPDKPYTTHEKGRWDKTNQIQRLYLDNLSRAAYIGKRVKSRTGTELISSGMELLYNNPLFFAETDPGYFNLVVGVLRGEHDRR</sequence>
<accession>A0ABS5BRJ7</accession>
<reference evidence="2 3" key="1">
    <citation type="submission" date="2021-04" db="EMBL/GenBank/DDBJ databases">
        <authorList>
            <person name="Ivanova A."/>
        </authorList>
    </citation>
    <scope>NUCLEOTIDE SEQUENCE [LARGE SCALE GENOMIC DNA]</scope>
    <source>
        <strain evidence="2 3">G18</strain>
    </source>
</reference>
<evidence type="ECO:0000313" key="2">
    <source>
        <dbReference type="EMBL" id="MBP3956303.1"/>
    </source>
</evidence>
<dbReference type="RefSeq" id="WP_210654322.1">
    <property type="nucleotide sequence ID" value="NZ_JAGKQQ010000001.1"/>
</dbReference>
<name>A0ABS5BRJ7_9BACT</name>